<evidence type="ECO:0000313" key="1">
    <source>
        <dbReference type="EMBL" id="KAF6143067.1"/>
    </source>
</evidence>
<evidence type="ECO:0000313" key="2">
    <source>
        <dbReference type="Proteomes" id="UP000541444"/>
    </source>
</evidence>
<accession>A0A7J7LK97</accession>
<name>A0A7J7LK97_9MAGN</name>
<dbReference type="Proteomes" id="UP000541444">
    <property type="component" value="Unassembled WGS sequence"/>
</dbReference>
<gene>
    <name evidence="1" type="ORF">GIB67_041135</name>
</gene>
<protein>
    <submittedName>
        <fullName evidence="1">Uncharacterized protein</fullName>
    </submittedName>
</protein>
<reference evidence="1 2" key="1">
    <citation type="journal article" date="2020" name="IScience">
        <title>Genome Sequencing of the Endangered Kingdonia uniflora (Circaeasteraceae, Ranunculales) Reveals Potential Mechanisms of Evolutionary Specialization.</title>
        <authorList>
            <person name="Sun Y."/>
            <person name="Deng T."/>
            <person name="Zhang A."/>
            <person name="Moore M.J."/>
            <person name="Landis J.B."/>
            <person name="Lin N."/>
            <person name="Zhang H."/>
            <person name="Zhang X."/>
            <person name="Huang J."/>
            <person name="Zhang X."/>
            <person name="Sun H."/>
            <person name="Wang H."/>
        </authorList>
    </citation>
    <scope>NUCLEOTIDE SEQUENCE [LARGE SCALE GENOMIC DNA]</scope>
    <source>
        <strain evidence="1">TB1705</strain>
        <tissue evidence="1">Leaf</tissue>
    </source>
</reference>
<keyword evidence="2" id="KW-1185">Reference proteome</keyword>
<dbReference type="AlphaFoldDB" id="A0A7J7LK97"/>
<feature type="non-terminal residue" evidence="1">
    <location>
        <position position="117"/>
    </location>
</feature>
<organism evidence="1 2">
    <name type="scientific">Kingdonia uniflora</name>
    <dbReference type="NCBI Taxonomy" id="39325"/>
    <lineage>
        <taxon>Eukaryota</taxon>
        <taxon>Viridiplantae</taxon>
        <taxon>Streptophyta</taxon>
        <taxon>Embryophyta</taxon>
        <taxon>Tracheophyta</taxon>
        <taxon>Spermatophyta</taxon>
        <taxon>Magnoliopsida</taxon>
        <taxon>Ranunculales</taxon>
        <taxon>Circaeasteraceae</taxon>
        <taxon>Kingdonia</taxon>
    </lineage>
</organism>
<comment type="caution">
    <text evidence="1">The sequence shown here is derived from an EMBL/GenBank/DDBJ whole genome shotgun (WGS) entry which is preliminary data.</text>
</comment>
<sequence>MTPRSRAGTKRQCSNSTVILDGQRLGDNPVHWSTDKGFKDRPIVNEHIINIQSVSPVSEGYASVFAKFEAEGWTIILTPTGKVYPRIVRLFFAYLKVKSNSSLYDQTFSVTIDGEEF</sequence>
<dbReference type="EMBL" id="JACGCM010002221">
    <property type="protein sequence ID" value="KAF6143067.1"/>
    <property type="molecule type" value="Genomic_DNA"/>
</dbReference>
<proteinExistence type="predicted"/>